<dbReference type="GO" id="GO:0007127">
    <property type="term" value="P:meiosis I"/>
    <property type="evidence" value="ECO:0007669"/>
    <property type="project" value="Ensembl"/>
</dbReference>
<dbReference type="GeneTree" id="ENSGT00940000156489"/>
<dbReference type="GO" id="GO:0060903">
    <property type="term" value="P:positive regulation of meiosis I"/>
    <property type="evidence" value="ECO:0007669"/>
    <property type="project" value="Ensembl"/>
</dbReference>
<evidence type="ECO:0000256" key="6">
    <source>
        <dbReference type="ARBA" id="ARBA00023163"/>
    </source>
</evidence>
<dbReference type="GO" id="GO:1900107">
    <property type="term" value="P:regulation of nodal signaling pathway"/>
    <property type="evidence" value="ECO:0007669"/>
    <property type="project" value="Ensembl"/>
</dbReference>
<keyword evidence="5" id="KW-0238">DNA-binding</keyword>
<protein>
    <submittedName>
        <fullName evidence="8">Doublesex and mab-3 related transcription factor 1</fullName>
    </submittedName>
</protein>
<dbReference type="GO" id="GO:0003682">
    <property type="term" value="F:chromatin binding"/>
    <property type="evidence" value="ECO:0007669"/>
    <property type="project" value="Ensembl"/>
</dbReference>
<dbReference type="GO" id="GO:0045835">
    <property type="term" value="P:negative regulation of meiotic nuclear division"/>
    <property type="evidence" value="ECO:0007669"/>
    <property type="project" value="Ensembl"/>
</dbReference>
<evidence type="ECO:0000313" key="8">
    <source>
        <dbReference type="Ensembl" id="ENSTMTP00000021874.1"/>
    </source>
</evidence>
<organism evidence="8 9">
    <name type="scientific">Terrapene triunguis</name>
    <name type="common">Three-toed box turtle</name>
    <dbReference type="NCBI Taxonomy" id="2587831"/>
    <lineage>
        <taxon>Eukaryota</taxon>
        <taxon>Metazoa</taxon>
        <taxon>Chordata</taxon>
        <taxon>Craniata</taxon>
        <taxon>Vertebrata</taxon>
        <taxon>Euteleostomi</taxon>
        <taxon>Archelosauria</taxon>
        <taxon>Testudinata</taxon>
        <taxon>Testudines</taxon>
        <taxon>Cryptodira</taxon>
        <taxon>Durocryptodira</taxon>
        <taxon>Testudinoidea</taxon>
        <taxon>Emydidae</taxon>
        <taxon>Terrapene</taxon>
    </lineage>
</organism>
<keyword evidence="4" id="KW-0805">Transcription regulation</keyword>
<dbReference type="GO" id="GO:0005737">
    <property type="term" value="C:cytoplasm"/>
    <property type="evidence" value="ECO:0007669"/>
    <property type="project" value="Ensembl"/>
</dbReference>
<evidence type="ECO:0000313" key="9">
    <source>
        <dbReference type="Proteomes" id="UP000472274"/>
    </source>
</evidence>
<dbReference type="GO" id="GO:0060009">
    <property type="term" value="P:Sertoli cell development"/>
    <property type="evidence" value="ECO:0007669"/>
    <property type="project" value="Ensembl"/>
</dbReference>
<dbReference type="GO" id="GO:0001228">
    <property type="term" value="F:DNA-binding transcription activator activity, RNA polymerase II-specific"/>
    <property type="evidence" value="ECO:0007669"/>
    <property type="project" value="Ensembl"/>
</dbReference>
<dbReference type="AlphaFoldDB" id="A0A674JRQ8"/>
<accession>A0A674JRQ8</accession>
<dbReference type="GO" id="GO:0000978">
    <property type="term" value="F:RNA polymerase II cis-regulatory region sequence-specific DNA binding"/>
    <property type="evidence" value="ECO:0007669"/>
    <property type="project" value="TreeGrafter"/>
</dbReference>
<dbReference type="InParanoid" id="A0A674JRQ8"/>
<dbReference type="GO" id="GO:0000902">
    <property type="term" value="P:cell morphogenesis"/>
    <property type="evidence" value="ECO:0007669"/>
    <property type="project" value="Ensembl"/>
</dbReference>
<dbReference type="GO" id="GO:0048599">
    <property type="term" value="P:oocyte development"/>
    <property type="evidence" value="ECO:0007669"/>
    <property type="project" value="Ensembl"/>
</dbReference>
<dbReference type="GO" id="GO:0001674">
    <property type="term" value="C:female germ cell nucleus"/>
    <property type="evidence" value="ECO:0007669"/>
    <property type="project" value="Ensembl"/>
</dbReference>
<keyword evidence="2" id="KW-0479">Metal-binding</keyword>
<dbReference type="InterPro" id="IPR022114">
    <property type="entry name" value="DMRT1-like"/>
</dbReference>
<dbReference type="Pfam" id="PF12374">
    <property type="entry name" value="Dmrt1"/>
    <property type="match status" value="1"/>
</dbReference>
<dbReference type="GO" id="GO:0045840">
    <property type="term" value="P:positive regulation of mitotic nuclear division"/>
    <property type="evidence" value="ECO:0007669"/>
    <property type="project" value="Ensembl"/>
</dbReference>
<sequence>HSLCGMYARPPPLWFAFLFFSEGRMLIQDIPSITSRGHLESTSDLVVDSTYYSSFYQPSLYPYYNNLYNYSQYQMAVASESSSSDMGGTLVGSPVKNSLRSLPATYMSSQSGNQWQMKSTESRHAMSSQYRMHSYYPPASYLGQSVSTPACVPQIFTFEDSPSYSESKASGRCTVTPDLMGVSDIFLIHLERT</sequence>
<comment type="similarity">
    <text evidence="1">Belongs to the DMRT family.</text>
</comment>
<keyword evidence="9" id="KW-1185">Reference proteome</keyword>
<keyword evidence="3" id="KW-0862">Zinc</keyword>
<keyword evidence="7" id="KW-0539">Nucleus</keyword>
<dbReference type="GO" id="GO:0002176">
    <property type="term" value="P:male germ cell proliferation"/>
    <property type="evidence" value="ECO:0007669"/>
    <property type="project" value="Ensembl"/>
</dbReference>
<evidence type="ECO:0000256" key="5">
    <source>
        <dbReference type="ARBA" id="ARBA00023125"/>
    </source>
</evidence>
<name>A0A674JRQ8_9SAUR</name>
<dbReference type="GO" id="GO:0042802">
    <property type="term" value="F:identical protein binding"/>
    <property type="evidence" value="ECO:0007669"/>
    <property type="project" value="Ensembl"/>
</dbReference>
<reference evidence="8" key="2">
    <citation type="submission" date="2025-09" db="UniProtKB">
        <authorList>
            <consortium name="Ensembl"/>
        </authorList>
    </citation>
    <scope>IDENTIFICATION</scope>
</reference>
<evidence type="ECO:0000256" key="1">
    <source>
        <dbReference type="ARBA" id="ARBA00006834"/>
    </source>
</evidence>
<dbReference type="GO" id="GO:0000122">
    <property type="term" value="P:negative regulation of transcription by RNA polymerase II"/>
    <property type="evidence" value="ECO:0007669"/>
    <property type="project" value="Ensembl"/>
</dbReference>
<proteinExistence type="inferred from homology"/>
<dbReference type="GO" id="GO:0008354">
    <property type="term" value="P:germ cell migration"/>
    <property type="evidence" value="ECO:0007669"/>
    <property type="project" value="Ensembl"/>
</dbReference>
<dbReference type="PANTHER" id="PTHR12322">
    <property type="entry name" value="DOUBLESEX AND MAB-3 RELATED TRANSCRIPTION FACTOR DMRT"/>
    <property type="match status" value="1"/>
</dbReference>
<reference evidence="8" key="1">
    <citation type="submission" date="2025-08" db="UniProtKB">
        <authorList>
            <consortium name="Ensembl"/>
        </authorList>
    </citation>
    <scope>IDENTIFICATION</scope>
</reference>
<evidence type="ECO:0000256" key="7">
    <source>
        <dbReference type="ARBA" id="ARBA00023242"/>
    </source>
</evidence>
<dbReference type="Proteomes" id="UP000472274">
    <property type="component" value="Unplaced"/>
</dbReference>
<dbReference type="GO" id="GO:0007283">
    <property type="term" value="P:spermatogenesis"/>
    <property type="evidence" value="ECO:0007669"/>
    <property type="project" value="Ensembl"/>
</dbReference>
<dbReference type="GO" id="GO:0046872">
    <property type="term" value="F:metal ion binding"/>
    <property type="evidence" value="ECO:0007669"/>
    <property type="project" value="UniProtKB-KW"/>
</dbReference>
<dbReference type="Ensembl" id="ENSTMTT00000022649.1">
    <property type="protein sequence ID" value="ENSTMTP00000021874.1"/>
    <property type="gene ID" value="ENSTMTG00000015977.1"/>
</dbReference>
<dbReference type="GO" id="GO:0030238">
    <property type="term" value="P:male sex determination"/>
    <property type="evidence" value="ECO:0007669"/>
    <property type="project" value="Ensembl"/>
</dbReference>
<evidence type="ECO:0000256" key="4">
    <source>
        <dbReference type="ARBA" id="ARBA00023015"/>
    </source>
</evidence>
<dbReference type="PANTHER" id="PTHR12322:SF70">
    <property type="entry name" value="DOUBLESEX- AND MAB-3-RELATED TRANSCRIPTION FACTOR 1"/>
    <property type="match status" value="1"/>
</dbReference>
<dbReference type="GO" id="GO:2000020">
    <property type="term" value="P:positive regulation of male gonad development"/>
    <property type="evidence" value="ECO:0007669"/>
    <property type="project" value="Ensembl"/>
</dbReference>
<dbReference type="InterPro" id="IPR026607">
    <property type="entry name" value="DMRT"/>
</dbReference>
<evidence type="ECO:0000256" key="3">
    <source>
        <dbReference type="ARBA" id="ARBA00022833"/>
    </source>
</evidence>
<gene>
    <name evidence="8" type="primary">DMRT1</name>
</gene>
<keyword evidence="6" id="KW-0804">Transcription</keyword>
<evidence type="ECO:0000256" key="2">
    <source>
        <dbReference type="ARBA" id="ARBA00022723"/>
    </source>
</evidence>